<dbReference type="EMBL" id="CM045766">
    <property type="protein sequence ID" value="KAI8003751.1"/>
    <property type="molecule type" value="Genomic_DNA"/>
</dbReference>
<reference evidence="1 2" key="1">
    <citation type="journal article" date="2022" name="Plant J.">
        <title>Chromosome-level genome of Camellia lanceoleosa provides a valuable resource for understanding genome evolution and self-incompatibility.</title>
        <authorList>
            <person name="Gong W."/>
            <person name="Xiao S."/>
            <person name="Wang L."/>
            <person name="Liao Z."/>
            <person name="Chang Y."/>
            <person name="Mo W."/>
            <person name="Hu G."/>
            <person name="Li W."/>
            <person name="Zhao G."/>
            <person name="Zhu H."/>
            <person name="Hu X."/>
            <person name="Ji K."/>
            <person name="Xiang X."/>
            <person name="Song Q."/>
            <person name="Yuan D."/>
            <person name="Jin S."/>
            <person name="Zhang L."/>
        </authorList>
    </citation>
    <scope>NUCLEOTIDE SEQUENCE [LARGE SCALE GENOMIC DNA]</scope>
    <source>
        <strain evidence="1">SQ_2022a</strain>
    </source>
</reference>
<keyword evidence="2" id="KW-1185">Reference proteome</keyword>
<proteinExistence type="predicted"/>
<organism evidence="1 2">
    <name type="scientific">Camellia lanceoleosa</name>
    <dbReference type="NCBI Taxonomy" id="1840588"/>
    <lineage>
        <taxon>Eukaryota</taxon>
        <taxon>Viridiplantae</taxon>
        <taxon>Streptophyta</taxon>
        <taxon>Embryophyta</taxon>
        <taxon>Tracheophyta</taxon>
        <taxon>Spermatophyta</taxon>
        <taxon>Magnoliopsida</taxon>
        <taxon>eudicotyledons</taxon>
        <taxon>Gunneridae</taxon>
        <taxon>Pentapetalae</taxon>
        <taxon>asterids</taxon>
        <taxon>Ericales</taxon>
        <taxon>Theaceae</taxon>
        <taxon>Camellia</taxon>
    </lineage>
</organism>
<evidence type="ECO:0000313" key="2">
    <source>
        <dbReference type="Proteomes" id="UP001060215"/>
    </source>
</evidence>
<dbReference type="Proteomes" id="UP001060215">
    <property type="component" value="Chromosome 9"/>
</dbReference>
<gene>
    <name evidence="1" type="ORF">LOK49_LG08G01863</name>
</gene>
<comment type="caution">
    <text evidence="1">The sequence shown here is derived from an EMBL/GenBank/DDBJ whole genome shotgun (WGS) entry which is preliminary data.</text>
</comment>
<protein>
    <submittedName>
        <fullName evidence="1">Dolichyl-diphosphooligosaccharide--protein glycosyltransferase 48 kDa subunit</fullName>
    </submittedName>
</protein>
<accession>A0ACC0GSS0</accession>
<sequence>MANLCITSLIFLSFLPIICLSFSPENPTDRRILVLLDDFALKSSHSIFFKALQNRRFELDFKLADDRQINLQRYGQYMYDGLAYIRRILNVLEDRWIWLMCWTLLIRVMI</sequence>
<name>A0ACC0GSS0_9ERIC</name>
<evidence type="ECO:0000313" key="1">
    <source>
        <dbReference type="EMBL" id="KAI8003751.1"/>
    </source>
</evidence>